<accession>A0A5B7J0S8</accession>
<comment type="caution">
    <text evidence="1">The sequence shown here is derived from an EMBL/GenBank/DDBJ whole genome shotgun (WGS) entry which is preliminary data.</text>
</comment>
<evidence type="ECO:0000313" key="2">
    <source>
        <dbReference type="Proteomes" id="UP000324222"/>
    </source>
</evidence>
<organism evidence="1 2">
    <name type="scientific">Portunus trituberculatus</name>
    <name type="common">Swimming crab</name>
    <name type="synonym">Neptunus trituberculatus</name>
    <dbReference type="NCBI Taxonomy" id="210409"/>
    <lineage>
        <taxon>Eukaryota</taxon>
        <taxon>Metazoa</taxon>
        <taxon>Ecdysozoa</taxon>
        <taxon>Arthropoda</taxon>
        <taxon>Crustacea</taxon>
        <taxon>Multicrustacea</taxon>
        <taxon>Malacostraca</taxon>
        <taxon>Eumalacostraca</taxon>
        <taxon>Eucarida</taxon>
        <taxon>Decapoda</taxon>
        <taxon>Pleocyemata</taxon>
        <taxon>Brachyura</taxon>
        <taxon>Eubrachyura</taxon>
        <taxon>Portunoidea</taxon>
        <taxon>Portunidae</taxon>
        <taxon>Portuninae</taxon>
        <taxon>Portunus</taxon>
    </lineage>
</organism>
<evidence type="ECO:0000313" key="1">
    <source>
        <dbReference type="EMBL" id="MPC91401.1"/>
    </source>
</evidence>
<reference evidence="1 2" key="1">
    <citation type="submission" date="2019-05" db="EMBL/GenBank/DDBJ databases">
        <title>Another draft genome of Portunus trituberculatus and its Hox gene families provides insights of decapod evolution.</title>
        <authorList>
            <person name="Jeong J.-H."/>
            <person name="Song I."/>
            <person name="Kim S."/>
            <person name="Choi T."/>
            <person name="Kim D."/>
            <person name="Ryu S."/>
            <person name="Kim W."/>
        </authorList>
    </citation>
    <scope>NUCLEOTIDE SEQUENCE [LARGE SCALE GENOMIC DNA]</scope>
    <source>
        <tissue evidence="1">Muscle</tissue>
    </source>
</reference>
<dbReference type="AlphaFoldDB" id="A0A5B7J0S8"/>
<protein>
    <submittedName>
        <fullName evidence="1">Uncharacterized protein</fullName>
    </submittedName>
</protein>
<sequence length="66" mass="7584">MGWVEPHTTVRSPSLMVSKRPLVEIPYSTLLSKKHKQWSSIAMPPYCLQYFLHQPATTLHSSPSYL</sequence>
<name>A0A5B7J0S8_PORTR</name>
<keyword evidence="2" id="KW-1185">Reference proteome</keyword>
<gene>
    <name evidence="1" type="ORF">E2C01_086436</name>
</gene>
<dbReference type="Proteomes" id="UP000324222">
    <property type="component" value="Unassembled WGS sequence"/>
</dbReference>
<dbReference type="EMBL" id="VSRR010087638">
    <property type="protein sequence ID" value="MPC91401.1"/>
    <property type="molecule type" value="Genomic_DNA"/>
</dbReference>
<proteinExistence type="predicted"/>